<evidence type="ECO:0000313" key="1">
    <source>
        <dbReference type="EMBL" id="KAL2629694.1"/>
    </source>
</evidence>
<protein>
    <submittedName>
        <fullName evidence="1">Uncharacterized protein</fullName>
    </submittedName>
</protein>
<dbReference type="EMBL" id="JBHFFA010000004">
    <property type="protein sequence ID" value="KAL2629694.1"/>
    <property type="molecule type" value="Genomic_DNA"/>
</dbReference>
<accession>A0ABD1YJB5</accession>
<sequence length="87" mass="9235">MIPSGAALVSRLLVGPQCHYTGPESESGHIRDCISIVGRDIIMAQVGVVVSILQAFLHRAASKWGHALVTALVWSCSDIAALSWDHG</sequence>
<gene>
    <name evidence="1" type="ORF">R1flu_014380</name>
</gene>
<dbReference type="Proteomes" id="UP001605036">
    <property type="component" value="Unassembled WGS sequence"/>
</dbReference>
<name>A0ABD1YJB5_9MARC</name>
<comment type="caution">
    <text evidence="1">The sequence shown here is derived from an EMBL/GenBank/DDBJ whole genome shotgun (WGS) entry which is preliminary data.</text>
</comment>
<evidence type="ECO:0000313" key="2">
    <source>
        <dbReference type="Proteomes" id="UP001605036"/>
    </source>
</evidence>
<reference evidence="1 2" key="1">
    <citation type="submission" date="2024-09" db="EMBL/GenBank/DDBJ databases">
        <title>Chromosome-scale assembly of Riccia fluitans.</title>
        <authorList>
            <person name="Paukszto L."/>
            <person name="Sawicki J."/>
            <person name="Karawczyk K."/>
            <person name="Piernik-Szablinska J."/>
            <person name="Szczecinska M."/>
            <person name="Mazdziarz M."/>
        </authorList>
    </citation>
    <scope>NUCLEOTIDE SEQUENCE [LARGE SCALE GENOMIC DNA]</scope>
    <source>
        <strain evidence="1">Rf_01</strain>
        <tissue evidence="1">Aerial parts of the thallus</tissue>
    </source>
</reference>
<proteinExistence type="predicted"/>
<keyword evidence="2" id="KW-1185">Reference proteome</keyword>
<organism evidence="1 2">
    <name type="scientific">Riccia fluitans</name>
    <dbReference type="NCBI Taxonomy" id="41844"/>
    <lineage>
        <taxon>Eukaryota</taxon>
        <taxon>Viridiplantae</taxon>
        <taxon>Streptophyta</taxon>
        <taxon>Embryophyta</taxon>
        <taxon>Marchantiophyta</taxon>
        <taxon>Marchantiopsida</taxon>
        <taxon>Marchantiidae</taxon>
        <taxon>Marchantiales</taxon>
        <taxon>Ricciaceae</taxon>
        <taxon>Riccia</taxon>
    </lineage>
</organism>
<dbReference type="AlphaFoldDB" id="A0ABD1YJB5"/>